<dbReference type="EC" id="1.1.2.4" evidence="7"/>
<proteinExistence type="inferred from homology"/>
<evidence type="ECO:0000259" key="8">
    <source>
        <dbReference type="PROSITE" id="PS51387"/>
    </source>
</evidence>
<dbReference type="InterPro" id="IPR006094">
    <property type="entry name" value="Oxid_FAD_bind_N"/>
</dbReference>
<keyword evidence="6" id="KW-0560">Oxidoreductase</keyword>
<organism evidence="9 10">
    <name type="scientific">Zhenpiania hominis</name>
    <dbReference type="NCBI Taxonomy" id="2763644"/>
    <lineage>
        <taxon>Bacteria</taxon>
        <taxon>Bacillati</taxon>
        <taxon>Bacillota</taxon>
        <taxon>Clostridia</taxon>
        <taxon>Peptostreptococcales</taxon>
        <taxon>Anaerovoracaceae</taxon>
        <taxon>Zhenpiania</taxon>
    </lineage>
</organism>
<dbReference type="InterPro" id="IPR016164">
    <property type="entry name" value="FAD-linked_Oxase-like_C"/>
</dbReference>
<reference evidence="9" key="1">
    <citation type="submission" date="2020-08" db="EMBL/GenBank/DDBJ databases">
        <title>Genome public.</title>
        <authorList>
            <person name="Liu C."/>
            <person name="Sun Q."/>
        </authorList>
    </citation>
    <scope>NUCLEOTIDE SEQUENCE</scope>
    <source>
        <strain evidence="9">BX12</strain>
    </source>
</reference>
<dbReference type="InterPro" id="IPR004113">
    <property type="entry name" value="FAD-bd_oxidored_4_C"/>
</dbReference>
<sequence>MKSTSETSILESYLQDESRKTGTSTRIFFPENESDVCAVFRKNPHTPVTLQGARTGLTAGCVPEGGLTVNLERMNQILDFQPSENGGSITVQPGILLQTLRQYLQRHPHPLPLFFPPDPTESTASLGGMISCNSSGARSFRYGAVRDYVLALDLILPDGDKLHLVRGKKHASGLQFQFKTRGGRLISGALPALSMPKVKKHTAGYFIKPNMDLIDLFIGAEGTLGVITSARLRLLPRKKLRWGAVLFLPKEDCALSLVKTLRNKTDDSAFPLEALEFFGSDTLNLLRHDQRRGLVLRESELIREDADCAVYVEFTADDRALLMDAFSTVCRELSAAGGDPARSWAAINASHIEKLREFRHAAPECVNRKIREIKKSVPQITKLGTDMSVPDSRLEDVFSLYREGIQVGGFESAVFGHIGNNHVHVNLIPHDMAQYSRGKTLFETWAKAIVQMGGTVSAEHGVGKLKAGLLKTLYSEEQLRAMKQVKQCLDPEMLLNQGNIFGK</sequence>
<dbReference type="InterPro" id="IPR036318">
    <property type="entry name" value="FAD-bd_PCMH-like_sf"/>
</dbReference>
<dbReference type="GO" id="GO:0008720">
    <property type="term" value="F:D-lactate dehydrogenase (NAD+) activity"/>
    <property type="evidence" value="ECO:0007669"/>
    <property type="project" value="TreeGrafter"/>
</dbReference>
<name>A0A923NPA7_9FIRM</name>
<dbReference type="SUPFAM" id="SSF55103">
    <property type="entry name" value="FAD-linked oxidases, C-terminal domain"/>
    <property type="match status" value="1"/>
</dbReference>
<evidence type="ECO:0000256" key="1">
    <source>
        <dbReference type="ARBA" id="ARBA00001974"/>
    </source>
</evidence>
<accession>A0A923NPA7</accession>
<evidence type="ECO:0000256" key="2">
    <source>
        <dbReference type="ARBA" id="ARBA00008000"/>
    </source>
</evidence>
<comment type="caution">
    <text evidence="9">The sequence shown here is derived from an EMBL/GenBank/DDBJ whole genome shotgun (WGS) entry which is preliminary data.</text>
</comment>
<dbReference type="Pfam" id="PF02913">
    <property type="entry name" value="FAD-oxidase_C"/>
    <property type="match status" value="1"/>
</dbReference>
<evidence type="ECO:0000313" key="9">
    <source>
        <dbReference type="EMBL" id="MBC6680762.1"/>
    </source>
</evidence>
<comment type="cofactor">
    <cofactor evidence="1">
        <name>FAD</name>
        <dbReference type="ChEBI" id="CHEBI:57692"/>
    </cofactor>
</comment>
<dbReference type="InterPro" id="IPR016166">
    <property type="entry name" value="FAD-bd_PCMH"/>
</dbReference>
<dbReference type="InterPro" id="IPR016167">
    <property type="entry name" value="FAD-bd_PCMH_sub1"/>
</dbReference>
<dbReference type="InterPro" id="IPR016171">
    <property type="entry name" value="Vanillyl_alc_oxidase_C-sub2"/>
</dbReference>
<keyword evidence="5" id="KW-0809">Transit peptide</keyword>
<dbReference type="PROSITE" id="PS51387">
    <property type="entry name" value="FAD_PCMH"/>
    <property type="match status" value="1"/>
</dbReference>
<comment type="similarity">
    <text evidence="2">Belongs to the FAD-binding oxidoreductase/transferase type 4 family.</text>
</comment>
<protein>
    <recommendedName>
        <fullName evidence="7">D-lactate dehydrogenase (cytochrome)</fullName>
        <ecNumber evidence="7">1.1.2.4</ecNumber>
    </recommendedName>
</protein>
<dbReference type="Gene3D" id="1.10.45.10">
    <property type="entry name" value="Vanillyl-alcohol Oxidase, Chain A, domain 4"/>
    <property type="match status" value="1"/>
</dbReference>
<gene>
    <name evidence="9" type="ORF">H9L42_13110</name>
</gene>
<evidence type="ECO:0000256" key="4">
    <source>
        <dbReference type="ARBA" id="ARBA00022827"/>
    </source>
</evidence>
<dbReference type="InterPro" id="IPR016169">
    <property type="entry name" value="FAD-bd_PCMH_sub2"/>
</dbReference>
<dbReference type="Pfam" id="PF01565">
    <property type="entry name" value="FAD_binding_4"/>
    <property type="match status" value="1"/>
</dbReference>
<evidence type="ECO:0000256" key="5">
    <source>
        <dbReference type="ARBA" id="ARBA00022946"/>
    </source>
</evidence>
<keyword evidence="3" id="KW-0285">Flavoprotein</keyword>
<dbReference type="EMBL" id="JACRYT010000018">
    <property type="protein sequence ID" value="MBC6680762.1"/>
    <property type="molecule type" value="Genomic_DNA"/>
</dbReference>
<dbReference type="RefSeq" id="WP_187303860.1">
    <property type="nucleotide sequence ID" value="NZ_JACRYT010000018.1"/>
</dbReference>
<dbReference type="PANTHER" id="PTHR11748">
    <property type="entry name" value="D-LACTATE DEHYDROGENASE"/>
    <property type="match status" value="1"/>
</dbReference>
<dbReference type="Proteomes" id="UP000602647">
    <property type="component" value="Unassembled WGS sequence"/>
</dbReference>
<feature type="domain" description="FAD-binding PCMH-type" evidence="8">
    <location>
        <begin position="20"/>
        <end position="237"/>
    </location>
</feature>
<evidence type="ECO:0000313" key="10">
    <source>
        <dbReference type="Proteomes" id="UP000602647"/>
    </source>
</evidence>
<keyword evidence="4" id="KW-0274">FAD</keyword>
<dbReference type="Gene3D" id="3.30.70.2740">
    <property type="match status" value="1"/>
</dbReference>
<keyword evidence="10" id="KW-1185">Reference proteome</keyword>
<evidence type="ECO:0000256" key="7">
    <source>
        <dbReference type="ARBA" id="ARBA00038897"/>
    </source>
</evidence>
<evidence type="ECO:0000256" key="3">
    <source>
        <dbReference type="ARBA" id="ARBA00022630"/>
    </source>
</evidence>
<dbReference type="GO" id="GO:1903457">
    <property type="term" value="P:lactate catabolic process"/>
    <property type="evidence" value="ECO:0007669"/>
    <property type="project" value="TreeGrafter"/>
</dbReference>
<dbReference type="GO" id="GO:0071949">
    <property type="term" value="F:FAD binding"/>
    <property type="evidence" value="ECO:0007669"/>
    <property type="project" value="InterPro"/>
</dbReference>
<dbReference type="SUPFAM" id="SSF56176">
    <property type="entry name" value="FAD-binding/transporter-associated domain-like"/>
    <property type="match status" value="1"/>
</dbReference>
<dbReference type="PANTHER" id="PTHR11748:SF111">
    <property type="entry name" value="D-LACTATE DEHYDROGENASE, MITOCHONDRIAL-RELATED"/>
    <property type="match status" value="1"/>
</dbReference>
<dbReference type="AlphaFoldDB" id="A0A923NPA7"/>
<dbReference type="Gene3D" id="3.30.465.10">
    <property type="match status" value="1"/>
</dbReference>
<evidence type="ECO:0000256" key="6">
    <source>
        <dbReference type="ARBA" id="ARBA00023002"/>
    </source>
</evidence>
<dbReference type="GO" id="GO:0004458">
    <property type="term" value="F:D-lactate dehydrogenase (cytochrome) activity"/>
    <property type="evidence" value="ECO:0007669"/>
    <property type="project" value="UniProtKB-EC"/>
</dbReference>
<dbReference type="Gene3D" id="3.30.43.10">
    <property type="entry name" value="Uridine Diphospho-n-acetylenolpyruvylglucosamine Reductase, domain 2"/>
    <property type="match status" value="1"/>
</dbReference>